<accession>S8DL40</accession>
<proteinExistence type="predicted"/>
<evidence type="ECO:0008006" key="3">
    <source>
        <dbReference type="Google" id="ProtNLM"/>
    </source>
</evidence>
<name>S8DL40_FOMSC</name>
<sequence>MSLPLVELIVGHLKEGVTTAHPSFKKLRDACALGGLTKQTYGVAVENPRKLYWVIHYETITPKDFLSKWPSDFCDYAKEVGEIMTEEPVSYYLPRDSCDKLFPKATTDARVTEIAIVEPKNADDLEYYKEVQRDAVDAQAAESTAHEGWYSLIKTEKGVWTGVIFVGWDSAEAHNAAAAKNAALLQPFHGVAALVWLVHVSMTDHV</sequence>
<dbReference type="EMBL" id="KE504240">
    <property type="protein sequence ID" value="EPS94236.1"/>
    <property type="molecule type" value="Genomic_DNA"/>
</dbReference>
<dbReference type="AlphaFoldDB" id="S8DL40"/>
<organism evidence="1 2">
    <name type="scientific">Fomitopsis schrenkii</name>
    <name type="common">Brown rot fungus</name>
    <dbReference type="NCBI Taxonomy" id="2126942"/>
    <lineage>
        <taxon>Eukaryota</taxon>
        <taxon>Fungi</taxon>
        <taxon>Dikarya</taxon>
        <taxon>Basidiomycota</taxon>
        <taxon>Agaricomycotina</taxon>
        <taxon>Agaricomycetes</taxon>
        <taxon>Polyporales</taxon>
        <taxon>Fomitopsis</taxon>
    </lineage>
</organism>
<dbReference type="STRING" id="743788.S8DL40"/>
<gene>
    <name evidence="1" type="ORF">FOMPIDRAFT_93691</name>
</gene>
<keyword evidence="2" id="KW-1185">Reference proteome</keyword>
<dbReference type="OrthoDB" id="3830579at2759"/>
<dbReference type="eggNOG" id="ENOG502RCX2">
    <property type="taxonomic scope" value="Eukaryota"/>
</dbReference>
<dbReference type="InParanoid" id="S8DL40"/>
<evidence type="ECO:0000313" key="1">
    <source>
        <dbReference type="EMBL" id="EPS94236.1"/>
    </source>
</evidence>
<reference evidence="1 2" key="1">
    <citation type="journal article" date="2012" name="Science">
        <title>The Paleozoic origin of enzymatic lignin decomposition reconstructed from 31 fungal genomes.</title>
        <authorList>
            <person name="Floudas D."/>
            <person name="Binder M."/>
            <person name="Riley R."/>
            <person name="Barry K."/>
            <person name="Blanchette R.A."/>
            <person name="Henrissat B."/>
            <person name="Martinez A.T."/>
            <person name="Otillar R."/>
            <person name="Spatafora J.W."/>
            <person name="Yadav J.S."/>
            <person name="Aerts A."/>
            <person name="Benoit I."/>
            <person name="Boyd A."/>
            <person name="Carlson A."/>
            <person name="Copeland A."/>
            <person name="Coutinho P.M."/>
            <person name="de Vries R.P."/>
            <person name="Ferreira P."/>
            <person name="Findley K."/>
            <person name="Foster B."/>
            <person name="Gaskell J."/>
            <person name="Glotzer D."/>
            <person name="Gorecki P."/>
            <person name="Heitman J."/>
            <person name="Hesse C."/>
            <person name="Hori C."/>
            <person name="Igarashi K."/>
            <person name="Jurgens J.A."/>
            <person name="Kallen N."/>
            <person name="Kersten P."/>
            <person name="Kohler A."/>
            <person name="Kuees U."/>
            <person name="Kumar T.K.A."/>
            <person name="Kuo A."/>
            <person name="LaButti K."/>
            <person name="Larrondo L.F."/>
            <person name="Lindquist E."/>
            <person name="Ling A."/>
            <person name="Lombard V."/>
            <person name="Lucas S."/>
            <person name="Lundell T."/>
            <person name="Martin R."/>
            <person name="McLaughlin D.J."/>
            <person name="Morgenstern I."/>
            <person name="Morin E."/>
            <person name="Murat C."/>
            <person name="Nagy L.G."/>
            <person name="Nolan M."/>
            <person name="Ohm R.A."/>
            <person name="Patyshakuliyeva A."/>
            <person name="Rokas A."/>
            <person name="Ruiz-Duenas F.J."/>
            <person name="Sabat G."/>
            <person name="Salamov A."/>
            <person name="Samejima M."/>
            <person name="Schmutz J."/>
            <person name="Slot J.C."/>
            <person name="St John F."/>
            <person name="Stenlid J."/>
            <person name="Sun H."/>
            <person name="Sun S."/>
            <person name="Syed K."/>
            <person name="Tsang A."/>
            <person name="Wiebenga A."/>
            <person name="Young D."/>
            <person name="Pisabarro A."/>
            <person name="Eastwood D.C."/>
            <person name="Martin F."/>
            <person name="Cullen D."/>
            <person name="Grigoriev I.V."/>
            <person name="Hibbett D.S."/>
        </authorList>
    </citation>
    <scope>NUCLEOTIDE SEQUENCE</scope>
    <source>
        <strain evidence="2">FP-58527</strain>
    </source>
</reference>
<evidence type="ECO:0000313" key="2">
    <source>
        <dbReference type="Proteomes" id="UP000015241"/>
    </source>
</evidence>
<protein>
    <recommendedName>
        <fullName evidence="3">ABM domain-containing protein</fullName>
    </recommendedName>
</protein>
<dbReference type="HOGENOM" id="CLU_1326827_0_0_1"/>
<dbReference type="Proteomes" id="UP000015241">
    <property type="component" value="Unassembled WGS sequence"/>
</dbReference>